<sequence length="232" mass="25760">MRVTYHGHSVVSIESNQGVRLIIDPFITGNPLTDLKVEDVEVDYILVTHGHNDHIGDTVELALQTQATVIAIPEIIQFVDQQGVVNQHGMNIGGQYKFPFGTVKMVFAQHSSGYDNGQEMVYLGEPVGFVIQMDGYTLYHAGDTAYFSDLKILREDFDIDVAFLPIGDNFTMGLRDAAKASDLIQAKTVVPMHYNTFPVITQDPEEFIKLLPDGVGQVLKVGQAMQFIKNEK</sequence>
<dbReference type="Gene3D" id="3.60.15.10">
    <property type="entry name" value="Ribonuclease Z/Hydroxyacylglutathione hydrolase-like"/>
    <property type="match status" value="1"/>
</dbReference>
<dbReference type="InterPro" id="IPR001279">
    <property type="entry name" value="Metallo-B-lactamas"/>
</dbReference>
<comment type="similarity">
    <text evidence="2">Belongs to the UPF0173 family.</text>
</comment>
<feature type="domain" description="Metallo-beta-lactamase" evidence="3">
    <location>
        <begin position="7"/>
        <end position="193"/>
    </location>
</feature>
<dbReference type="OrthoDB" id="9789133at2"/>
<dbReference type="InterPro" id="IPR022877">
    <property type="entry name" value="UPF0173"/>
</dbReference>
<evidence type="ECO:0000256" key="1">
    <source>
        <dbReference type="ARBA" id="ARBA00022801"/>
    </source>
</evidence>
<dbReference type="InterPro" id="IPR036866">
    <property type="entry name" value="RibonucZ/Hydroxyglut_hydro"/>
</dbReference>
<organism evidence="4 5">
    <name type="scientific">Vagococcus silagei</name>
    <dbReference type="NCBI Taxonomy" id="2508885"/>
    <lineage>
        <taxon>Bacteria</taxon>
        <taxon>Bacillati</taxon>
        <taxon>Bacillota</taxon>
        <taxon>Bacilli</taxon>
        <taxon>Lactobacillales</taxon>
        <taxon>Enterococcaceae</taxon>
        <taxon>Vagococcus</taxon>
    </lineage>
</organism>
<dbReference type="AlphaFoldDB" id="A0A4S3B4G7"/>
<dbReference type="RefSeq" id="WP_136136861.1">
    <property type="nucleotide sequence ID" value="NZ_SDGV01000015.1"/>
</dbReference>
<dbReference type="Proteomes" id="UP000310506">
    <property type="component" value="Unassembled WGS sequence"/>
</dbReference>
<gene>
    <name evidence="4" type="ORF">ESZ54_06505</name>
</gene>
<protein>
    <recommendedName>
        <fullName evidence="2">UPF0173 metal-dependent hydrolase ESZ54_06505</fullName>
    </recommendedName>
</protein>
<dbReference type="PANTHER" id="PTHR43546">
    <property type="entry name" value="UPF0173 METAL-DEPENDENT HYDROLASE MJ1163-RELATED"/>
    <property type="match status" value="1"/>
</dbReference>
<dbReference type="EMBL" id="SDGV01000015">
    <property type="protein sequence ID" value="THB61167.1"/>
    <property type="molecule type" value="Genomic_DNA"/>
</dbReference>
<dbReference type="GO" id="GO:0016787">
    <property type="term" value="F:hydrolase activity"/>
    <property type="evidence" value="ECO:0007669"/>
    <property type="project" value="UniProtKB-UniRule"/>
</dbReference>
<dbReference type="InterPro" id="IPR050114">
    <property type="entry name" value="UPF0173_UPF0282_UlaG_hydrolase"/>
</dbReference>
<comment type="caution">
    <text evidence="4">The sequence shown here is derived from an EMBL/GenBank/DDBJ whole genome shotgun (WGS) entry which is preliminary data.</text>
</comment>
<dbReference type="Pfam" id="PF13483">
    <property type="entry name" value="Lactamase_B_3"/>
    <property type="match status" value="1"/>
</dbReference>
<evidence type="ECO:0000313" key="4">
    <source>
        <dbReference type="EMBL" id="THB61167.1"/>
    </source>
</evidence>
<dbReference type="SMART" id="SM00849">
    <property type="entry name" value="Lactamase_B"/>
    <property type="match status" value="1"/>
</dbReference>
<proteinExistence type="inferred from homology"/>
<keyword evidence="1 2" id="KW-0378">Hydrolase</keyword>
<dbReference type="SUPFAM" id="SSF56281">
    <property type="entry name" value="Metallo-hydrolase/oxidoreductase"/>
    <property type="match status" value="1"/>
</dbReference>
<dbReference type="PANTHER" id="PTHR43546:SF3">
    <property type="entry name" value="UPF0173 METAL-DEPENDENT HYDROLASE MJ1163"/>
    <property type="match status" value="1"/>
</dbReference>
<dbReference type="HAMAP" id="MF_00457">
    <property type="entry name" value="UPF0173"/>
    <property type="match status" value="1"/>
</dbReference>
<evidence type="ECO:0000313" key="5">
    <source>
        <dbReference type="Proteomes" id="UP000310506"/>
    </source>
</evidence>
<evidence type="ECO:0000259" key="3">
    <source>
        <dbReference type="SMART" id="SM00849"/>
    </source>
</evidence>
<keyword evidence="5" id="KW-1185">Reference proteome</keyword>
<dbReference type="NCBIfam" id="NF001911">
    <property type="entry name" value="PRK00685.1"/>
    <property type="match status" value="1"/>
</dbReference>
<evidence type="ECO:0000256" key="2">
    <source>
        <dbReference type="HAMAP-Rule" id="MF_00457"/>
    </source>
</evidence>
<reference evidence="4 5" key="1">
    <citation type="submission" date="2019-01" db="EMBL/GenBank/DDBJ databases">
        <title>Vagococcus silagei sp. nov. isolated from brewer's grain.</title>
        <authorList>
            <person name="Guu J.-R."/>
        </authorList>
    </citation>
    <scope>NUCLEOTIDE SEQUENCE [LARGE SCALE GENOMIC DNA]</scope>
    <source>
        <strain evidence="4 5">2B-2</strain>
    </source>
</reference>
<name>A0A4S3B4G7_9ENTE</name>
<accession>A0A4S3B4G7</accession>